<accession>A0A926RUE6</accession>
<dbReference type="Proteomes" id="UP000661691">
    <property type="component" value="Unassembled WGS sequence"/>
</dbReference>
<organism evidence="2 3">
    <name type="scientific">Polycladospora coralii</name>
    <dbReference type="NCBI Taxonomy" id="2771432"/>
    <lineage>
        <taxon>Bacteria</taxon>
        <taxon>Bacillati</taxon>
        <taxon>Bacillota</taxon>
        <taxon>Bacilli</taxon>
        <taxon>Bacillales</taxon>
        <taxon>Thermoactinomycetaceae</taxon>
        <taxon>Polycladospora</taxon>
    </lineage>
</organism>
<proteinExistence type="predicted"/>
<feature type="non-terminal residue" evidence="2">
    <location>
        <position position="1"/>
    </location>
</feature>
<evidence type="ECO:0000313" key="2">
    <source>
        <dbReference type="EMBL" id="MBD1372269.1"/>
    </source>
</evidence>
<reference evidence="2" key="1">
    <citation type="submission" date="2020-09" db="EMBL/GenBank/DDBJ databases">
        <title>A novel bacterium of genus Hazenella, isolated from South China Sea.</title>
        <authorList>
            <person name="Huang H."/>
            <person name="Mo K."/>
            <person name="Hu Y."/>
        </authorList>
    </citation>
    <scope>NUCLEOTIDE SEQUENCE</scope>
    <source>
        <strain evidence="2">IB182357</strain>
    </source>
</reference>
<gene>
    <name evidence="2" type="ORF">IC620_07830</name>
</gene>
<dbReference type="SUPFAM" id="SSF53098">
    <property type="entry name" value="Ribonuclease H-like"/>
    <property type="match status" value="1"/>
</dbReference>
<name>A0A926RUE6_9BACL</name>
<dbReference type="EMBL" id="JACXAH010000008">
    <property type="protein sequence ID" value="MBD1372269.1"/>
    <property type="molecule type" value="Genomic_DNA"/>
</dbReference>
<sequence length="72" mass="8658">TFKLIKTEFINGTSFKCLQHLSRELFDYVHWFNNIRIHSTLDYLTPVEYKSKHLKKLSSFLLTVQNTFYVLT</sequence>
<keyword evidence="3" id="KW-1185">Reference proteome</keyword>
<evidence type="ECO:0000259" key="1">
    <source>
        <dbReference type="Pfam" id="PF13333"/>
    </source>
</evidence>
<dbReference type="AlphaFoldDB" id="A0A926RUE6"/>
<feature type="domain" description="Integrase catalytic" evidence="1">
    <location>
        <begin position="1"/>
        <end position="54"/>
    </location>
</feature>
<evidence type="ECO:0000313" key="3">
    <source>
        <dbReference type="Proteomes" id="UP000661691"/>
    </source>
</evidence>
<dbReference type="Pfam" id="PF13333">
    <property type="entry name" value="rve_2"/>
    <property type="match status" value="1"/>
</dbReference>
<protein>
    <submittedName>
        <fullName evidence="2">IS3 family transposase</fullName>
    </submittedName>
</protein>
<dbReference type="GO" id="GO:0015074">
    <property type="term" value="P:DNA integration"/>
    <property type="evidence" value="ECO:0007669"/>
    <property type="project" value="InterPro"/>
</dbReference>
<comment type="caution">
    <text evidence="2">The sequence shown here is derived from an EMBL/GenBank/DDBJ whole genome shotgun (WGS) entry which is preliminary data.</text>
</comment>
<dbReference type="RefSeq" id="WP_191141921.1">
    <property type="nucleotide sequence ID" value="NZ_JACXAH010000008.1"/>
</dbReference>
<dbReference type="InterPro" id="IPR012337">
    <property type="entry name" value="RNaseH-like_sf"/>
</dbReference>
<dbReference type="InterPro" id="IPR001584">
    <property type="entry name" value="Integrase_cat-core"/>
</dbReference>